<evidence type="ECO:0000313" key="1">
    <source>
        <dbReference type="EMBL" id="WFC98214.1"/>
    </source>
</evidence>
<name>A0AAJ5YXE4_9BASI</name>
<organism evidence="1 2">
    <name type="scientific">Malassezia yamatoensis</name>
    <dbReference type="NCBI Taxonomy" id="253288"/>
    <lineage>
        <taxon>Eukaryota</taxon>
        <taxon>Fungi</taxon>
        <taxon>Dikarya</taxon>
        <taxon>Basidiomycota</taxon>
        <taxon>Ustilaginomycotina</taxon>
        <taxon>Malasseziomycetes</taxon>
        <taxon>Malasseziales</taxon>
        <taxon>Malasseziaceae</taxon>
        <taxon>Malassezia</taxon>
    </lineage>
</organism>
<protein>
    <submittedName>
        <fullName evidence="1">Uncharacterized protein</fullName>
    </submittedName>
</protein>
<dbReference type="Gene3D" id="3.40.50.150">
    <property type="entry name" value="Vaccinia Virus protein VP39"/>
    <property type="match status" value="1"/>
</dbReference>
<dbReference type="Proteomes" id="UP001219567">
    <property type="component" value="Chromosome 1"/>
</dbReference>
<dbReference type="AlphaFoldDB" id="A0AAJ5YXE4"/>
<reference evidence="1 2" key="1">
    <citation type="submission" date="2023-03" db="EMBL/GenBank/DDBJ databases">
        <title>Mating type loci evolution in Malassezia.</title>
        <authorList>
            <person name="Coelho M.A."/>
        </authorList>
    </citation>
    <scope>NUCLEOTIDE SEQUENCE [LARGE SCALE GENOMIC DNA]</scope>
    <source>
        <strain evidence="1 2">CBS 9725</strain>
    </source>
</reference>
<gene>
    <name evidence="1" type="ORF">MYAM1_000939</name>
</gene>
<dbReference type="GO" id="GO:0008757">
    <property type="term" value="F:S-adenosylmethionine-dependent methyltransferase activity"/>
    <property type="evidence" value="ECO:0007669"/>
    <property type="project" value="UniProtKB-ARBA"/>
</dbReference>
<evidence type="ECO:0000313" key="2">
    <source>
        <dbReference type="Proteomes" id="UP001219567"/>
    </source>
</evidence>
<dbReference type="InterPro" id="IPR019410">
    <property type="entry name" value="Methyltransf_16"/>
</dbReference>
<proteinExistence type="predicted"/>
<sequence length="389" mass="43381">MILAVAEEAVRLPPTAKLPRLRREPSFEIIDNALAYLTCLYEPHPSDWPTDICDQLEAASADHTERNYTIDWLTRLISTGLNWVEDDEKRHFACEWAARILEGLSSALESGEVVREFSFPLNQPARLTIIVRDAPLPPSDAHSIQGAKEAAAAVGVQTYASSIIMCDLLVLDPVKFHANFPGSKQSAKVKPFNVIELGAGTGIVGMTTYKLLVQDSCESEVYITDYHADVMANLRYNLDTYLSEQHSSSTRLVCESLDWRALYAIIHPETEEIGVPCRLPPAHSSSLLLAADVVYDPMHAYWLLAAIKYLLRQPDTDEHARAHILVPIRSAGRLAGLYQTIDTAIEAESEPRNGYILRTMTKSTLPRRSGIGRQDEGEYIWTILGWVPI</sequence>
<accession>A0AAJ5YXE4</accession>
<dbReference type="InterPro" id="IPR029063">
    <property type="entry name" value="SAM-dependent_MTases_sf"/>
</dbReference>
<dbReference type="Pfam" id="PF10294">
    <property type="entry name" value="Methyltransf_16"/>
    <property type="match status" value="1"/>
</dbReference>
<keyword evidence="2" id="KW-1185">Reference proteome</keyword>
<dbReference type="EMBL" id="CP119943">
    <property type="protein sequence ID" value="WFC98214.1"/>
    <property type="molecule type" value="Genomic_DNA"/>
</dbReference>
<dbReference type="PANTHER" id="PTHR14614:SF147">
    <property type="entry name" value="S-ADENOSYLMETHIONINE-DEPENDENT METHYLTRANSFERASE OF THE SEVEN BETA-STRAND FAMILY"/>
    <property type="match status" value="1"/>
</dbReference>
<dbReference type="PANTHER" id="PTHR14614">
    <property type="entry name" value="HEPATOCELLULAR CARCINOMA-ASSOCIATED ANTIGEN"/>
    <property type="match status" value="1"/>
</dbReference>